<dbReference type="Proteomes" id="UP000323560">
    <property type="component" value="Chromosome"/>
</dbReference>
<evidence type="ECO:0000313" key="8">
    <source>
        <dbReference type="EMBL" id="QEH95611.1"/>
    </source>
</evidence>
<evidence type="ECO:0000256" key="4">
    <source>
        <dbReference type="ARBA" id="ARBA00022692"/>
    </source>
</evidence>
<comment type="subcellular location">
    <subcellularLocation>
        <location evidence="1">Cell membrane</location>
        <topology evidence="1">Multi-pass membrane protein</topology>
    </subcellularLocation>
</comment>
<evidence type="ECO:0000256" key="6">
    <source>
        <dbReference type="ARBA" id="ARBA00023136"/>
    </source>
</evidence>
<evidence type="ECO:0000256" key="5">
    <source>
        <dbReference type="ARBA" id="ARBA00022989"/>
    </source>
</evidence>
<comment type="similarity">
    <text evidence="2">Belongs to the DoxX family.</text>
</comment>
<accession>A0AAP9JHD6</accession>
<dbReference type="GO" id="GO:0005886">
    <property type="term" value="C:plasma membrane"/>
    <property type="evidence" value="ECO:0007669"/>
    <property type="project" value="UniProtKB-SubCell"/>
</dbReference>
<sequence>MISIFRSFGITYLSGSSSPLKDDPMFASLLPRDALLLSGRLLMAVLFLVMGWGKLADFQSAVSYMVQTGAPLPTLSAVLAIVVELGAGLALIAGVLVEPVAIILAVYTVITGLIGHHFWTMSGMLRYDMMIHFYKNISIAGGLLILASAGAGRFALRLR</sequence>
<keyword evidence="3" id="KW-1003">Cell membrane</keyword>
<protein>
    <submittedName>
        <fullName evidence="8">DoxX family protein</fullName>
    </submittedName>
</protein>
<gene>
    <name evidence="8" type="ORF">FXF46_04505</name>
</gene>
<feature type="transmembrane region" description="Helical" evidence="7">
    <location>
        <begin position="139"/>
        <end position="156"/>
    </location>
</feature>
<dbReference type="KEGG" id="gti:FXF46_04505"/>
<feature type="transmembrane region" description="Helical" evidence="7">
    <location>
        <begin position="72"/>
        <end position="93"/>
    </location>
</feature>
<keyword evidence="5 7" id="KW-1133">Transmembrane helix</keyword>
<dbReference type="PANTHER" id="PTHR33452">
    <property type="entry name" value="OXIDOREDUCTASE CATD-RELATED"/>
    <property type="match status" value="1"/>
</dbReference>
<evidence type="ECO:0000256" key="1">
    <source>
        <dbReference type="ARBA" id="ARBA00004651"/>
    </source>
</evidence>
<keyword evidence="6 7" id="KW-0472">Membrane</keyword>
<dbReference type="PANTHER" id="PTHR33452:SF1">
    <property type="entry name" value="INNER MEMBRANE PROTEIN YPHA-RELATED"/>
    <property type="match status" value="1"/>
</dbReference>
<evidence type="ECO:0000313" key="9">
    <source>
        <dbReference type="Proteomes" id="UP000323560"/>
    </source>
</evidence>
<feature type="transmembrane region" description="Helical" evidence="7">
    <location>
        <begin position="34"/>
        <end position="52"/>
    </location>
</feature>
<evidence type="ECO:0000256" key="3">
    <source>
        <dbReference type="ARBA" id="ARBA00022475"/>
    </source>
</evidence>
<dbReference type="RefSeq" id="WP_061511594.1">
    <property type="nucleotide sequence ID" value="NZ_CP043043.1"/>
</dbReference>
<evidence type="ECO:0000256" key="7">
    <source>
        <dbReference type="SAM" id="Phobius"/>
    </source>
</evidence>
<keyword evidence="4 7" id="KW-0812">Transmembrane</keyword>
<dbReference type="InterPro" id="IPR051907">
    <property type="entry name" value="DoxX-like_oxidoreductase"/>
</dbReference>
<proteinExistence type="inferred from homology"/>
<dbReference type="InterPro" id="IPR032808">
    <property type="entry name" value="DoxX"/>
</dbReference>
<dbReference type="EMBL" id="CP043043">
    <property type="protein sequence ID" value="QEH95611.1"/>
    <property type="molecule type" value="Genomic_DNA"/>
</dbReference>
<feature type="transmembrane region" description="Helical" evidence="7">
    <location>
        <begin position="100"/>
        <end position="119"/>
    </location>
</feature>
<dbReference type="AlphaFoldDB" id="A0AAP9JHD6"/>
<name>A0AAP9JHD6_GLUTH</name>
<dbReference type="Pfam" id="PF07681">
    <property type="entry name" value="DoxX"/>
    <property type="match status" value="1"/>
</dbReference>
<organism evidence="8 9">
    <name type="scientific">Gluconobacter thailandicus</name>
    <dbReference type="NCBI Taxonomy" id="257438"/>
    <lineage>
        <taxon>Bacteria</taxon>
        <taxon>Pseudomonadati</taxon>
        <taxon>Pseudomonadota</taxon>
        <taxon>Alphaproteobacteria</taxon>
        <taxon>Acetobacterales</taxon>
        <taxon>Acetobacteraceae</taxon>
        <taxon>Gluconobacter</taxon>
    </lineage>
</organism>
<evidence type="ECO:0000256" key="2">
    <source>
        <dbReference type="ARBA" id="ARBA00006679"/>
    </source>
</evidence>
<reference evidence="8 9" key="1">
    <citation type="submission" date="2019-08" db="EMBL/GenBank/DDBJ databases">
        <title>Gluconobacter frateurii HD924 genome.</title>
        <authorList>
            <person name="Liu Y."/>
            <person name="Zhang P."/>
        </authorList>
    </citation>
    <scope>NUCLEOTIDE SEQUENCE [LARGE SCALE GENOMIC DNA]</scope>
    <source>
        <strain evidence="8 9">HD924</strain>
    </source>
</reference>